<feature type="domain" description="Insertion element IS402-like" evidence="1">
    <location>
        <begin position="6"/>
        <end position="57"/>
    </location>
</feature>
<dbReference type="Proteomes" id="UP000245697">
    <property type="component" value="Unassembled WGS sequence"/>
</dbReference>
<proteinExistence type="predicted"/>
<evidence type="ECO:0000313" key="2">
    <source>
        <dbReference type="EMBL" id="PWK26279.1"/>
    </source>
</evidence>
<name>A0A316EAB5_9ACTN</name>
<dbReference type="Pfam" id="PF13340">
    <property type="entry name" value="DUF4096"/>
    <property type="match status" value="1"/>
</dbReference>
<dbReference type="PANTHER" id="PTHR30007">
    <property type="entry name" value="PHP DOMAIN PROTEIN"/>
    <property type="match status" value="1"/>
</dbReference>
<organism evidence="2 3">
    <name type="scientific">Actinoplanes xinjiangensis</name>
    <dbReference type="NCBI Taxonomy" id="512350"/>
    <lineage>
        <taxon>Bacteria</taxon>
        <taxon>Bacillati</taxon>
        <taxon>Actinomycetota</taxon>
        <taxon>Actinomycetes</taxon>
        <taxon>Micromonosporales</taxon>
        <taxon>Micromonosporaceae</taxon>
        <taxon>Actinoplanes</taxon>
    </lineage>
</organism>
<dbReference type="InterPro" id="IPR025161">
    <property type="entry name" value="IS402-like_dom"/>
</dbReference>
<dbReference type="EMBL" id="QGGR01000066">
    <property type="protein sequence ID" value="PWK26279.1"/>
    <property type="molecule type" value="Genomic_DNA"/>
</dbReference>
<dbReference type="OrthoDB" id="3335835at2"/>
<keyword evidence="3" id="KW-1185">Reference proteome</keyword>
<accession>A0A316EAB5</accession>
<sequence>MSLPVGLREGYDLRETVNALFYQNRTGGQWALRPHDLPPWSAVYYHFGLWRDDGTYQADRKRKQQGLEAAVALRPGVGLSQSRAGRQPPSAMVLPYSMRVPCSGLR</sequence>
<dbReference type="AlphaFoldDB" id="A0A316EAB5"/>
<evidence type="ECO:0000313" key="3">
    <source>
        <dbReference type="Proteomes" id="UP000245697"/>
    </source>
</evidence>
<protein>
    <submittedName>
        <fullName evidence="2">Putative transposase of IS4/5 family DUF4096</fullName>
    </submittedName>
</protein>
<comment type="caution">
    <text evidence="2">The sequence shown here is derived from an EMBL/GenBank/DDBJ whole genome shotgun (WGS) entry which is preliminary data.</text>
</comment>
<reference evidence="2 3" key="1">
    <citation type="submission" date="2018-05" db="EMBL/GenBank/DDBJ databases">
        <title>Genomic Encyclopedia of Archaeal and Bacterial Type Strains, Phase II (KMG-II): from individual species to whole genera.</title>
        <authorList>
            <person name="Goeker M."/>
        </authorList>
    </citation>
    <scope>NUCLEOTIDE SEQUENCE [LARGE SCALE GENOMIC DNA]</scope>
    <source>
        <strain evidence="2 3">DSM 45184</strain>
    </source>
</reference>
<dbReference type="PANTHER" id="PTHR30007:SF0">
    <property type="entry name" value="TRANSPOSASE"/>
    <property type="match status" value="1"/>
</dbReference>
<evidence type="ECO:0000259" key="1">
    <source>
        <dbReference type="Pfam" id="PF13340"/>
    </source>
</evidence>
<gene>
    <name evidence="2" type="ORF">BC793_1668</name>
</gene>
<dbReference type="RefSeq" id="WP_158319605.1">
    <property type="nucleotide sequence ID" value="NZ_BONA01000129.1"/>
</dbReference>